<comment type="caution">
    <text evidence="2">The sequence shown here is derived from an EMBL/GenBank/DDBJ whole genome shotgun (WGS) entry which is preliminary data.</text>
</comment>
<dbReference type="Proteomes" id="UP000193986">
    <property type="component" value="Unassembled WGS sequence"/>
</dbReference>
<feature type="region of interest" description="Disordered" evidence="1">
    <location>
        <begin position="1"/>
        <end position="61"/>
    </location>
</feature>
<dbReference type="AlphaFoldDB" id="A0A1Y2APL0"/>
<evidence type="ECO:0000256" key="1">
    <source>
        <dbReference type="SAM" id="MobiDB-lite"/>
    </source>
</evidence>
<evidence type="ECO:0000313" key="2">
    <source>
        <dbReference type="EMBL" id="ORY24462.1"/>
    </source>
</evidence>
<sequence length="157" mass="17957">MPRNAPGTNSHGFLRHRLNTRTPQVNTLPHQIETLNGRRRLDDSRPVPVPDINRPESSSPRQPLTFDAYQLRTLIEQDWRKEACLYDQGLNLFLGIGIQCFAQWGDQYIRLERTKCAATTREAGVGGEIWYCQLQSRWLLMSRCSLHVLVLSVLGVG</sequence>
<dbReference type="EMBL" id="MCFC01000067">
    <property type="protein sequence ID" value="ORY24462.1"/>
    <property type="molecule type" value="Genomic_DNA"/>
</dbReference>
<reference evidence="2 3" key="1">
    <citation type="submission" date="2016-07" db="EMBL/GenBank/DDBJ databases">
        <title>Pervasive Adenine N6-methylation of Active Genes in Fungi.</title>
        <authorList>
            <consortium name="DOE Joint Genome Institute"/>
            <person name="Mondo S.J."/>
            <person name="Dannebaum R.O."/>
            <person name="Kuo R.C."/>
            <person name="Labutti K."/>
            <person name="Haridas S."/>
            <person name="Kuo A."/>
            <person name="Salamov A."/>
            <person name="Ahrendt S.R."/>
            <person name="Lipzen A."/>
            <person name="Sullivan W."/>
            <person name="Andreopoulos W.B."/>
            <person name="Clum A."/>
            <person name="Lindquist E."/>
            <person name="Daum C."/>
            <person name="Ramamoorthy G.K."/>
            <person name="Gryganskyi A."/>
            <person name="Culley D."/>
            <person name="Magnuson J.K."/>
            <person name="James T.Y."/>
            <person name="O'Malley M.A."/>
            <person name="Stajich J.E."/>
            <person name="Spatafora J.W."/>
            <person name="Visel A."/>
            <person name="Grigoriev I.V."/>
        </authorList>
    </citation>
    <scope>NUCLEOTIDE SEQUENCE [LARGE SCALE GENOMIC DNA]</scope>
    <source>
        <strain evidence="2 3">68-887.2</strain>
    </source>
</reference>
<proteinExistence type="predicted"/>
<evidence type="ECO:0000313" key="3">
    <source>
        <dbReference type="Proteomes" id="UP000193986"/>
    </source>
</evidence>
<feature type="compositionally biased region" description="Polar residues" evidence="1">
    <location>
        <begin position="1"/>
        <end position="11"/>
    </location>
</feature>
<protein>
    <submittedName>
        <fullName evidence="2">Uncharacterized protein</fullName>
    </submittedName>
</protein>
<keyword evidence="3" id="KW-1185">Reference proteome</keyword>
<gene>
    <name evidence="2" type="ORF">BCR39DRAFT_546697</name>
</gene>
<accession>A0A1Y2APL0</accession>
<name>A0A1Y2APL0_9TREE</name>
<feature type="compositionally biased region" description="Polar residues" evidence="1">
    <location>
        <begin position="20"/>
        <end position="29"/>
    </location>
</feature>
<dbReference type="InParanoid" id="A0A1Y2APL0"/>
<organism evidence="2 3">
    <name type="scientific">Naematelia encephala</name>
    <dbReference type="NCBI Taxonomy" id="71784"/>
    <lineage>
        <taxon>Eukaryota</taxon>
        <taxon>Fungi</taxon>
        <taxon>Dikarya</taxon>
        <taxon>Basidiomycota</taxon>
        <taxon>Agaricomycotina</taxon>
        <taxon>Tremellomycetes</taxon>
        <taxon>Tremellales</taxon>
        <taxon>Naemateliaceae</taxon>
        <taxon>Naematelia</taxon>
    </lineage>
</organism>